<dbReference type="AlphaFoldDB" id="A0A395ISM1"/>
<feature type="region of interest" description="Disordered" evidence="1">
    <location>
        <begin position="21"/>
        <end position="55"/>
    </location>
</feature>
<dbReference type="EMBL" id="QKRW01000020">
    <property type="protein sequence ID" value="RAL63272.1"/>
    <property type="molecule type" value="Genomic_DNA"/>
</dbReference>
<reference evidence="2 3" key="1">
    <citation type="submission" date="2018-06" db="EMBL/GenBank/DDBJ databases">
        <title>Genome Sequence of the Brown Rot Fungal Pathogen Monilinia fructigena.</title>
        <authorList>
            <person name="Landi L."/>
            <person name="De Miccolis Angelini R.M."/>
            <person name="Pollastro S."/>
            <person name="Abate D."/>
            <person name="Faretra F."/>
            <person name="Romanazzi G."/>
        </authorList>
    </citation>
    <scope>NUCLEOTIDE SEQUENCE [LARGE SCALE GENOMIC DNA]</scope>
    <source>
        <strain evidence="2 3">Mfrg269</strain>
    </source>
</reference>
<evidence type="ECO:0000313" key="3">
    <source>
        <dbReference type="Proteomes" id="UP000249056"/>
    </source>
</evidence>
<evidence type="ECO:0000256" key="1">
    <source>
        <dbReference type="SAM" id="MobiDB-lite"/>
    </source>
</evidence>
<gene>
    <name evidence="2" type="ORF">DID88_004349</name>
</gene>
<feature type="compositionally biased region" description="Basic and acidic residues" evidence="1">
    <location>
        <begin position="36"/>
        <end position="46"/>
    </location>
</feature>
<dbReference type="Proteomes" id="UP000249056">
    <property type="component" value="Unassembled WGS sequence"/>
</dbReference>
<dbReference type="OrthoDB" id="3540583at2759"/>
<feature type="compositionally biased region" description="Basic and acidic residues" evidence="1">
    <location>
        <begin position="119"/>
        <end position="156"/>
    </location>
</feature>
<keyword evidence="3" id="KW-1185">Reference proteome</keyword>
<comment type="caution">
    <text evidence="2">The sequence shown here is derived from an EMBL/GenBank/DDBJ whole genome shotgun (WGS) entry which is preliminary data.</text>
</comment>
<accession>A0A395ISM1</accession>
<protein>
    <recommendedName>
        <fullName evidence="4">OTU domain-containing protein</fullName>
    </recommendedName>
</protein>
<evidence type="ECO:0000313" key="2">
    <source>
        <dbReference type="EMBL" id="RAL63272.1"/>
    </source>
</evidence>
<organism evidence="2 3">
    <name type="scientific">Monilinia fructigena</name>
    <dbReference type="NCBI Taxonomy" id="38457"/>
    <lineage>
        <taxon>Eukaryota</taxon>
        <taxon>Fungi</taxon>
        <taxon>Dikarya</taxon>
        <taxon>Ascomycota</taxon>
        <taxon>Pezizomycotina</taxon>
        <taxon>Leotiomycetes</taxon>
        <taxon>Helotiales</taxon>
        <taxon>Sclerotiniaceae</taxon>
        <taxon>Monilinia</taxon>
    </lineage>
</organism>
<name>A0A395ISM1_9HELO</name>
<evidence type="ECO:0008006" key="4">
    <source>
        <dbReference type="Google" id="ProtNLM"/>
    </source>
</evidence>
<feature type="region of interest" description="Disordered" evidence="1">
    <location>
        <begin position="101"/>
        <end position="194"/>
    </location>
</feature>
<sequence>MEPDKTALAVARDPKINASRPVFKAPAMTQPTAWREMSRMERRASYSEDEPMTQPTLWISQDQLKAPWWELHPEWTPPAPIDRPPLPADAGHSFVLTKVSILDRSKDSQEESIPPGKPEVQKKRLRSEEENKDDKDDKQPAKKQKLDEGRRKEVPEPLKQTHGPPKQQPGILPLSPQEARTPRPKTPYTDDVRAKFPGPGNFEHDWRDNPDANINNEVLNSFTALNEFPEVSQMPHRKNTNQKKVMGDFQYMGNQKFYSMWAPEDGNCFFGAGVAILASSST</sequence>
<proteinExistence type="predicted"/>